<dbReference type="SMART" id="SM00248">
    <property type="entry name" value="ANK"/>
    <property type="match status" value="12"/>
</dbReference>
<dbReference type="Gene3D" id="1.25.40.20">
    <property type="entry name" value="Ankyrin repeat-containing domain"/>
    <property type="match status" value="6"/>
</dbReference>
<dbReference type="SUPFAM" id="SSF48403">
    <property type="entry name" value="Ankyrin repeat"/>
    <property type="match status" value="3"/>
</dbReference>
<sequence>MPSFTPNERQRRIVQLSQQWGIVLPPVPPPLSRPMQPPSFRTAADDEVAEGLVQRQAAEAAKTRPKSGLSRAFSSSNLKKGKGWDAKDVLDVLGQWIANSGSPGVAEALILKLTAAGVDLGGSQHQKSGILSRRKSLDSFEGRTQLLKSAVERDLMDMVRVLLPHADSLALDASLPIAIRNGNAQIVENLLRYGANTSRLTEAQTAFRHACALHGMSGIVSLILQSEGRPPAALVSDAMIDAARAGNLQSVLYLSRSTADGNHKQAEALRQAVDMGRKDIAVAIVMGNLPPQRPGLDTAFQAAFEHPSMNPDTKLEFAELLLCAGAGGDFLSQALELSCETQFYDMANLLAMYGASIEYNDASMLKGAIARGQLDLVNSLLHDRTALSPPAASSCVSAIPKQAAPEVRYTLLCLLLKKGANGDSLSQVLIDAVEAGDVNSAELLLNPYFSSAQINGHKPMNGGRHAVASVDYQNGRAICAAIIQSNMELTRKLLAARPAANTLTTVFPLTMRLSGADRYQMAELFLKRSLPASSLHAALQDAIGEDMSKRDGALINLLLQHDADVNFNKGTGLASLISQKDVSLLVPLLKKASPQTAAARAHDVMRVDDHRARFDMMTLLLQAGAASGVTEIATALSETLTEKPVDMSLLQLLLQQGNADVNALDGAIMHKATLNPDPKVLELVVNLGKPSSKSVAAALQSLASTPPSEGKTWKLRVLLPKCERKEDLDGILAQEVQFLSRDLGQQQPPLTTLEVLLDAGADPNAYKAASLCHAVMGGKIQIVDILFGPRCRLSQASLGFALPHALRLQDPMNRLTLSKRLVEAGILPQEVNRALIHAIKTYPEDYGLIRTLSSKADTSDGEALSLAISKESVDVTDILLAVAKHSVENRSLALTRAMEIKNRPSRNTLCQRLLAFEISPTAASNALLVAAREGDVKLGDILMSHGASMSQNNGQAVIEACRGGSVEVLKVLLGTDMTVNNTTLEEGFQAATEVRDLNKRAMIFEQLLGKGLRGELVDAQLESAARYGEDGQAILRVLLVAGADPNYTNGEAVVAATRSAFIKNLELLLGLWDEGDSQKKVSPPTLIRALKACWTLNRDTRYLIIGNLMKAGLPVAEDLHIALNDAVNEEDSEERLVKLLLDYGASPLANGCKTLVDAAQKALSASLALLLDIDIPQQDINMAFNNSFKGEKLDAWFTHSGLETAQMLLDKGANGDALSEALVQVMKIAPSDPELAEQFFDVLICHDPNVNYQNGEPLRLAASQANIDWTHRLLGCHPSTETLTFAFHCIFDTALTQDVVLELFQMFADYHEGDVRVDVMATRAGSMPVLGRAISQYPRSSTILTTLLDAGYYYDQSMLYKLHPEIEEEEEMTLLTWAIAQPQKKVSSNLIQILLERGAKVNAGTKVSGTTPLMLAVRERRPDVVKLLLLEGADVDAMDFLGRTPMAMVTHLGGEVAIQMMSSLLAAEPSKDDGSLHNAARDLNLAAVKVLMEAGHDPDFPSPLHNGRSALGEVCLHGSDAGEMTPERERKMQKVMTFLVDSGSDLSIKLDGKSILYLCFDSADPVATTRALLKSGMWKHVNKPFHHYSDETLVYSPTMYVSKLLTSLDAQDELLSVLRASRATDVYYAKEGTQPEGAVGMPEDMEIRERVRKARSERLAEESQDFAIALARKREIASVEQQIQAQKAEMEDARRRRLQSEDLSSVRSKAQLEESLANDAFKRRLSEQRAITEATLSSSRALAASDLEAEEARQRKALEWENKLNSERAGNARALIEMRIGEREELERIDVASEQRIQRRLEAQRRLVESQEKLAQRLANAPMSPGDPRRQIGMSCWLPWQDWRDPLSNIGPITENPAIHFGNYKPDPESVLLDAQEYVSLQKGVKNVLDSYKPLTLGDVTVPFLGIFLNRLPGGGRFALLCDIAAVGYDDEGLRRLARHLIDAILRPMLLAGGNQPYLKLRERNDSPLQQIADFHTNSLDCLVRDDFQCIVTGRYGTTLAPNGPFGGEKGILHGLVRPVHILPFALGYFNSRFSKLNWYKWRIWKALHRYFPALKGKIDGTCINQPANMTTMCLGVYELFGAGKVALWPLNTPNTYHFRQSRTDEYPKGMEANEVVGVREDTCFPLPNGEFFRTQCIISEIIQPVEEYTIELW</sequence>
<dbReference type="PROSITE" id="PS50088">
    <property type="entry name" value="ANK_REPEAT"/>
    <property type="match status" value="1"/>
</dbReference>
<name>A0A395NN30_TRIAR</name>
<comment type="caution">
    <text evidence="6">The sequence shown here is derived from an EMBL/GenBank/DDBJ whole genome shotgun (WGS) entry which is preliminary data.</text>
</comment>
<protein>
    <submittedName>
        <fullName evidence="6">Uncharacterized protein</fullName>
    </submittedName>
</protein>
<evidence type="ECO:0000256" key="3">
    <source>
        <dbReference type="PROSITE-ProRule" id="PRU00023"/>
    </source>
</evidence>
<evidence type="ECO:0000256" key="5">
    <source>
        <dbReference type="SAM" id="MobiDB-lite"/>
    </source>
</evidence>
<evidence type="ECO:0000313" key="7">
    <source>
        <dbReference type="Proteomes" id="UP000266272"/>
    </source>
</evidence>
<dbReference type="InterPro" id="IPR036770">
    <property type="entry name" value="Ankyrin_rpt-contain_sf"/>
</dbReference>
<keyword evidence="4" id="KW-0175">Coiled coil</keyword>
<gene>
    <name evidence="6" type="ORF">TARUN_4876</name>
</gene>
<evidence type="ECO:0000256" key="2">
    <source>
        <dbReference type="ARBA" id="ARBA00023043"/>
    </source>
</evidence>
<dbReference type="PANTHER" id="PTHR24123">
    <property type="entry name" value="ANKYRIN REPEAT-CONTAINING"/>
    <property type="match status" value="1"/>
</dbReference>
<dbReference type="Pfam" id="PF12796">
    <property type="entry name" value="Ank_2"/>
    <property type="match status" value="1"/>
</dbReference>
<dbReference type="InterPro" id="IPR051165">
    <property type="entry name" value="Multifunctional_ANK_Repeat"/>
</dbReference>
<feature type="repeat" description="ANK" evidence="3">
    <location>
        <begin position="1408"/>
        <end position="1440"/>
    </location>
</feature>
<keyword evidence="2 3" id="KW-0040">ANK repeat</keyword>
<dbReference type="InterPro" id="IPR002110">
    <property type="entry name" value="Ankyrin_rpt"/>
</dbReference>
<dbReference type="PROSITE" id="PS50297">
    <property type="entry name" value="ANK_REP_REGION"/>
    <property type="match status" value="1"/>
</dbReference>
<accession>A0A395NN30</accession>
<evidence type="ECO:0000313" key="6">
    <source>
        <dbReference type="EMBL" id="RFU77324.1"/>
    </source>
</evidence>
<keyword evidence="7" id="KW-1185">Reference proteome</keyword>
<organism evidence="6 7">
    <name type="scientific">Trichoderma arundinaceum</name>
    <dbReference type="NCBI Taxonomy" id="490622"/>
    <lineage>
        <taxon>Eukaryota</taxon>
        <taxon>Fungi</taxon>
        <taxon>Dikarya</taxon>
        <taxon>Ascomycota</taxon>
        <taxon>Pezizomycotina</taxon>
        <taxon>Sordariomycetes</taxon>
        <taxon>Hypocreomycetidae</taxon>
        <taxon>Hypocreales</taxon>
        <taxon>Hypocreaceae</taxon>
        <taxon>Trichoderma</taxon>
    </lineage>
</organism>
<feature type="region of interest" description="Disordered" evidence="5">
    <location>
        <begin position="54"/>
        <end position="81"/>
    </location>
</feature>
<feature type="coiled-coil region" evidence="4">
    <location>
        <begin position="1794"/>
        <end position="1821"/>
    </location>
</feature>
<keyword evidence="1" id="KW-0677">Repeat</keyword>
<reference evidence="6 7" key="1">
    <citation type="journal article" date="2018" name="PLoS Pathog.">
        <title>Evolution of structural diversity of trichothecenes, a family of toxins produced by plant pathogenic and entomopathogenic fungi.</title>
        <authorList>
            <person name="Proctor R.H."/>
            <person name="McCormick S.P."/>
            <person name="Kim H.S."/>
            <person name="Cardoza R.E."/>
            <person name="Stanley A.M."/>
            <person name="Lindo L."/>
            <person name="Kelly A."/>
            <person name="Brown D.W."/>
            <person name="Lee T."/>
            <person name="Vaughan M.M."/>
            <person name="Alexander N.J."/>
            <person name="Busman M."/>
            <person name="Gutierrez S."/>
        </authorList>
    </citation>
    <scope>NUCLEOTIDE SEQUENCE [LARGE SCALE GENOMIC DNA]</scope>
    <source>
        <strain evidence="6 7">IBT 40837</strain>
    </source>
</reference>
<feature type="coiled-coil region" evidence="4">
    <location>
        <begin position="1676"/>
        <end position="1703"/>
    </location>
</feature>
<evidence type="ECO:0000256" key="1">
    <source>
        <dbReference type="ARBA" id="ARBA00022737"/>
    </source>
</evidence>
<evidence type="ECO:0000256" key="4">
    <source>
        <dbReference type="SAM" id="Coils"/>
    </source>
</evidence>
<dbReference type="PANTHER" id="PTHR24123:SF33">
    <property type="entry name" value="PROTEIN HOS4"/>
    <property type="match status" value="1"/>
</dbReference>
<dbReference type="Proteomes" id="UP000266272">
    <property type="component" value="Unassembled WGS sequence"/>
</dbReference>
<dbReference type="EMBL" id="PXOA01000288">
    <property type="protein sequence ID" value="RFU77324.1"/>
    <property type="molecule type" value="Genomic_DNA"/>
</dbReference>
<dbReference type="OrthoDB" id="194358at2759"/>
<dbReference type="STRING" id="490622.A0A395NN30"/>
<proteinExistence type="predicted"/>